<dbReference type="Gene3D" id="3.40.50.720">
    <property type="entry name" value="NAD(P)-binding Rossmann-like Domain"/>
    <property type="match status" value="1"/>
</dbReference>
<dbReference type="InterPro" id="IPR036291">
    <property type="entry name" value="NAD(P)-bd_dom_sf"/>
</dbReference>
<dbReference type="AlphaFoldDB" id="A0A2X3W361"/>
<protein>
    <submittedName>
        <fullName evidence="4">Oxidoreductase</fullName>
        <ecNumber evidence="4">1.-.-.-</ecNumber>
    </submittedName>
</protein>
<dbReference type="OrthoDB" id="9793345at2"/>
<dbReference type="GO" id="GO:0016020">
    <property type="term" value="C:membrane"/>
    <property type="evidence" value="ECO:0007669"/>
    <property type="project" value="TreeGrafter"/>
</dbReference>
<comment type="similarity">
    <text evidence="1 3">Belongs to the short-chain dehydrogenases/reductases (SDR) family.</text>
</comment>
<name>A0A2X3W361_9STRE</name>
<dbReference type="PRINTS" id="PR00081">
    <property type="entry name" value="GDHRDH"/>
</dbReference>
<reference evidence="4 5" key="1">
    <citation type="submission" date="2018-06" db="EMBL/GenBank/DDBJ databases">
        <authorList>
            <consortium name="Pathogen Informatics"/>
            <person name="Doyle S."/>
        </authorList>
    </citation>
    <scope>NUCLEOTIDE SEQUENCE [LARGE SCALE GENOMIC DNA]</scope>
    <source>
        <strain evidence="4 5">NCTC12278</strain>
    </source>
</reference>
<gene>
    <name evidence="4" type="ORF">NCTC12278_00707</name>
</gene>
<evidence type="ECO:0000256" key="2">
    <source>
        <dbReference type="ARBA" id="ARBA00023002"/>
    </source>
</evidence>
<dbReference type="Proteomes" id="UP000249495">
    <property type="component" value="Chromosome 1"/>
</dbReference>
<dbReference type="RefSeq" id="WP_018029568.1">
    <property type="nucleotide sequence ID" value="NZ_LS483343.1"/>
</dbReference>
<evidence type="ECO:0000256" key="1">
    <source>
        <dbReference type="ARBA" id="ARBA00006484"/>
    </source>
</evidence>
<dbReference type="KEGG" id="sfer:NCTC12278_00707"/>
<dbReference type="PANTHER" id="PTHR44196:SF1">
    <property type="entry name" value="DEHYDROGENASE_REDUCTASE SDR FAMILY MEMBER 7B"/>
    <property type="match status" value="1"/>
</dbReference>
<evidence type="ECO:0000256" key="3">
    <source>
        <dbReference type="RuleBase" id="RU000363"/>
    </source>
</evidence>
<proteinExistence type="inferred from homology"/>
<sequence length="259" mass="29163">MNTQEKSAPVILITGASGGLAQEIIRQLPRESQLILQGRSRQKLEELYSDLPQVAFFQLDIRDAQAIETFVADIYQTYGRIDYLINNAGFGEFKDFDRFSNDTIQEMFDVNTLATLHFSRLVGQKMAEAGRGHMIMIASMAGLIASSKSSIYSATKFAVIGFSNALRLELADKNVFVTTVNPGPIRTHFFDQADPSGDYLKSVARFTLEPEDVARRIVKIMGTNKRELNMPFMLKLAAKCYTLFPRISDFLARKVFSYK</sequence>
<organism evidence="4 5">
    <name type="scientific">Streptococcus ferus</name>
    <dbReference type="NCBI Taxonomy" id="1345"/>
    <lineage>
        <taxon>Bacteria</taxon>
        <taxon>Bacillati</taxon>
        <taxon>Bacillota</taxon>
        <taxon>Bacilli</taxon>
        <taxon>Lactobacillales</taxon>
        <taxon>Streptococcaceae</taxon>
        <taxon>Streptococcus</taxon>
    </lineage>
</organism>
<dbReference type="GO" id="GO:0016491">
    <property type="term" value="F:oxidoreductase activity"/>
    <property type="evidence" value="ECO:0007669"/>
    <property type="project" value="UniProtKB-KW"/>
</dbReference>
<dbReference type="STRING" id="1123303.GCA_000372425_00239"/>
<dbReference type="EC" id="1.-.-.-" evidence="4"/>
<dbReference type="InterPro" id="IPR020904">
    <property type="entry name" value="Sc_DH/Rdtase_CS"/>
</dbReference>
<accession>A0A2X3W361</accession>
<keyword evidence="5" id="KW-1185">Reference proteome</keyword>
<dbReference type="Pfam" id="PF00106">
    <property type="entry name" value="adh_short"/>
    <property type="match status" value="1"/>
</dbReference>
<dbReference type="InterPro" id="IPR002347">
    <property type="entry name" value="SDR_fam"/>
</dbReference>
<keyword evidence="2 4" id="KW-0560">Oxidoreductase</keyword>
<dbReference type="PANTHER" id="PTHR44196">
    <property type="entry name" value="DEHYDROGENASE/REDUCTASE SDR FAMILY MEMBER 7B"/>
    <property type="match status" value="1"/>
</dbReference>
<evidence type="ECO:0000313" key="5">
    <source>
        <dbReference type="Proteomes" id="UP000249495"/>
    </source>
</evidence>
<evidence type="ECO:0000313" key="4">
    <source>
        <dbReference type="EMBL" id="SQF40057.1"/>
    </source>
</evidence>
<dbReference type="PRINTS" id="PR00080">
    <property type="entry name" value="SDRFAMILY"/>
</dbReference>
<dbReference type="EMBL" id="LS483343">
    <property type="protein sequence ID" value="SQF40057.1"/>
    <property type="molecule type" value="Genomic_DNA"/>
</dbReference>
<dbReference type="PROSITE" id="PS00061">
    <property type="entry name" value="ADH_SHORT"/>
    <property type="match status" value="1"/>
</dbReference>
<dbReference type="SUPFAM" id="SSF51735">
    <property type="entry name" value="NAD(P)-binding Rossmann-fold domains"/>
    <property type="match status" value="1"/>
</dbReference>